<evidence type="ECO:0000256" key="5">
    <source>
        <dbReference type="ARBA" id="ARBA00022944"/>
    </source>
</evidence>
<dbReference type="InterPro" id="IPR029044">
    <property type="entry name" value="Nucleotide-diphossugar_trans"/>
</dbReference>
<accession>A0AB39HMS0</accession>
<evidence type="ECO:0000259" key="8">
    <source>
        <dbReference type="Pfam" id="PF00535"/>
    </source>
</evidence>
<dbReference type="Gene3D" id="3.90.550.10">
    <property type="entry name" value="Spore Coat Polysaccharide Biosynthesis Protein SpsA, Chain A"/>
    <property type="match status" value="1"/>
</dbReference>
<dbReference type="InterPro" id="IPR051612">
    <property type="entry name" value="Teichoic_Acid_Biosynth"/>
</dbReference>
<dbReference type="GO" id="GO:0047355">
    <property type="term" value="F:CDP-glycerol glycerophosphotransferase activity"/>
    <property type="evidence" value="ECO:0007669"/>
    <property type="project" value="InterPro"/>
</dbReference>
<comment type="subcellular location">
    <subcellularLocation>
        <location evidence="1">Cell membrane</location>
        <topology evidence="1">Peripheral membrane protein</topology>
    </subcellularLocation>
</comment>
<dbReference type="SUPFAM" id="SSF53448">
    <property type="entry name" value="Nucleotide-diphospho-sugar transferases"/>
    <property type="match status" value="1"/>
</dbReference>
<keyword evidence="4" id="KW-0808">Transferase</keyword>
<evidence type="ECO:0000256" key="4">
    <source>
        <dbReference type="ARBA" id="ARBA00022679"/>
    </source>
</evidence>
<dbReference type="InterPro" id="IPR001173">
    <property type="entry name" value="Glyco_trans_2-like"/>
</dbReference>
<sequence length="707" mass="84562">MKTVSVIIPVYNTVEFLDMSLNSILNQSYNNLEIIIVDDNSNDGSDIKIEEFVEKDKRIKAFHFNTRKGAGAARNYGVSKATGDFVYFLDSDDYLPPKTIELLVTHIGKEPMIRGKMKNTYLNNSFVVLFDGLFNPKLFTDNRFKLLKNEAATNYLIKLSFIKKNKLLFSEEHKIFSDLYFMLPALLVVGNVKFLREALYFKRKRNDPISNPSLKQYDISQQIDEYLKINEDLKSAYKDPLAQDFLDKNLLNFYKKTVVPYFHQTKDIDKYFGKLNSVLSKVQPEILEKHDWFLKREVKPIIKNKVKKYKKIHETHHLLRDMRGIHKSRSKLYRFIYKRVFMKLPLKKDLIFFESFLGKNYSDSPKYIYEYLVNTNDDRYKAVWSFNEKTNIPGNAIQVKRFSLKYFYYVARAKYWVSNSRLPKYLDKREENIYLQTWHGTPLKMLVFDMNDVYSADPKYKENFYQQSRRWDYLSSPNQYSSDIFRRAFKFDKEMLEFGYPRNDILYQKNTDEHIQQIKEKMNLPRDKKIVLYAPTWRDDDYFSRGKYRFELKLDLKNMQNQLGNDYIVLLRMHYFIANQMDISDIEGFAYDFSTYDDIAELYLVSDMLITDYSSVFFDYANLKRPILFFTYDLEKYRDQLRGFYLDIENEVPGPLLMSSNEVINSIKNIEEVNDKYKEKYKAFYERFCKWDDGNASEKTVKTVFKD</sequence>
<evidence type="ECO:0000313" key="9">
    <source>
        <dbReference type="EMBL" id="XDK32478.1"/>
    </source>
</evidence>
<evidence type="ECO:0000256" key="1">
    <source>
        <dbReference type="ARBA" id="ARBA00004202"/>
    </source>
</evidence>
<name>A0AB39HMS0_9BACI</name>
<dbReference type="SUPFAM" id="SSF53756">
    <property type="entry name" value="UDP-Glycosyltransferase/glycogen phosphorylase"/>
    <property type="match status" value="1"/>
</dbReference>
<keyword evidence="5" id="KW-0777">Teichoic acid biosynthesis</keyword>
<dbReference type="InterPro" id="IPR043148">
    <property type="entry name" value="TagF_C"/>
</dbReference>
<feature type="domain" description="Glycosyltransferase 2-like" evidence="8">
    <location>
        <begin position="5"/>
        <end position="111"/>
    </location>
</feature>
<dbReference type="RefSeq" id="WP_368653166.1">
    <property type="nucleotide sequence ID" value="NZ_CP162599.1"/>
</dbReference>
<dbReference type="Pfam" id="PF00535">
    <property type="entry name" value="Glycos_transf_2"/>
    <property type="match status" value="1"/>
</dbReference>
<evidence type="ECO:0000256" key="3">
    <source>
        <dbReference type="ARBA" id="ARBA00022475"/>
    </source>
</evidence>
<organism evidence="9">
    <name type="scientific">Ornithinibacillus sp. 4-3</name>
    <dbReference type="NCBI Taxonomy" id="3231488"/>
    <lineage>
        <taxon>Bacteria</taxon>
        <taxon>Bacillati</taxon>
        <taxon>Bacillota</taxon>
        <taxon>Bacilli</taxon>
        <taxon>Bacillales</taxon>
        <taxon>Bacillaceae</taxon>
        <taxon>Ornithinibacillus</taxon>
    </lineage>
</organism>
<keyword evidence="7" id="KW-0175">Coiled coil</keyword>
<dbReference type="InterPro" id="IPR007554">
    <property type="entry name" value="Glycerophosphate_synth"/>
</dbReference>
<dbReference type="CDD" id="cd00761">
    <property type="entry name" value="Glyco_tranf_GTA_type"/>
    <property type="match status" value="1"/>
</dbReference>
<dbReference type="Pfam" id="PF04464">
    <property type="entry name" value="Glyphos_transf"/>
    <property type="match status" value="1"/>
</dbReference>
<reference evidence="9" key="1">
    <citation type="submission" date="2024-07" db="EMBL/GenBank/DDBJ databases">
        <title>Halotolerant mesophilic bacterium Ornithinibacillus sp. 4-3, sp. nov., isolated from soil.</title>
        <authorList>
            <person name="Sidarenka A.V."/>
            <person name="Guliayeva D.E."/>
            <person name="Leanovich S.I."/>
            <person name="Hileuskaya K.S."/>
            <person name="Akhremchuk A.E."/>
            <person name="Sikolenko M.A."/>
            <person name="Valentovich L.N."/>
        </authorList>
    </citation>
    <scope>NUCLEOTIDE SEQUENCE</scope>
    <source>
        <strain evidence="9">4-3</strain>
    </source>
</reference>
<keyword evidence="6" id="KW-0472">Membrane</keyword>
<evidence type="ECO:0000256" key="2">
    <source>
        <dbReference type="ARBA" id="ARBA00010488"/>
    </source>
</evidence>
<dbReference type="PANTHER" id="PTHR37316">
    <property type="entry name" value="TEICHOIC ACID GLYCEROL-PHOSPHATE PRIMASE"/>
    <property type="match status" value="1"/>
</dbReference>
<dbReference type="InterPro" id="IPR043149">
    <property type="entry name" value="TagF_N"/>
</dbReference>
<evidence type="ECO:0000256" key="7">
    <source>
        <dbReference type="SAM" id="Coils"/>
    </source>
</evidence>
<protein>
    <submittedName>
        <fullName evidence="9">CDP-glycerol glycerophosphotransferase family protein</fullName>
    </submittedName>
</protein>
<dbReference type="GO" id="GO:0005886">
    <property type="term" value="C:plasma membrane"/>
    <property type="evidence" value="ECO:0007669"/>
    <property type="project" value="UniProtKB-SubCell"/>
</dbReference>
<evidence type="ECO:0000256" key="6">
    <source>
        <dbReference type="ARBA" id="ARBA00023136"/>
    </source>
</evidence>
<gene>
    <name evidence="9" type="ORF">AB4Y30_15950</name>
</gene>
<feature type="coiled-coil region" evidence="7">
    <location>
        <begin position="660"/>
        <end position="687"/>
    </location>
</feature>
<comment type="similarity">
    <text evidence="2">Belongs to the CDP-glycerol glycerophosphotransferase family.</text>
</comment>
<dbReference type="Gene3D" id="3.40.50.11820">
    <property type="match status" value="1"/>
</dbReference>
<dbReference type="AlphaFoldDB" id="A0AB39HMS0"/>
<dbReference type="Gene3D" id="3.40.50.12580">
    <property type="match status" value="1"/>
</dbReference>
<dbReference type="GO" id="GO:0019350">
    <property type="term" value="P:teichoic acid biosynthetic process"/>
    <property type="evidence" value="ECO:0007669"/>
    <property type="project" value="UniProtKB-KW"/>
</dbReference>
<keyword evidence="3" id="KW-1003">Cell membrane</keyword>
<dbReference type="EMBL" id="CP162599">
    <property type="protein sequence ID" value="XDK32478.1"/>
    <property type="molecule type" value="Genomic_DNA"/>
</dbReference>
<proteinExistence type="inferred from homology"/>
<dbReference type="PANTHER" id="PTHR37316:SF3">
    <property type="entry name" value="TEICHOIC ACID GLYCEROL-PHOSPHATE TRANSFERASE"/>
    <property type="match status" value="1"/>
</dbReference>